<reference evidence="1 2" key="1">
    <citation type="submission" date="2020-03" db="EMBL/GenBank/DDBJ databases">
        <title>Whole genome shotgun sequence of Phytohabitans flavus NBRC 107702.</title>
        <authorList>
            <person name="Komaki H."/>
            <person name="Tamura T."/>
        </authorList>
    </citation>
    <scope>NUCLEOTIDE SEQUENCE [LARGE SCALE GENOMIC DNA]</scope>
    <source>
        <strain evidence="1 2">NBRC 107702</strain>
    </source>
</reference>
<dbReference type="Proteomes" id="UP000502508">
    <property type="component" value="Chromosome"/>
</dbReference>
<organism evidence="1 2">
    <name type="scientific">Phytohabitans flavus</name>
    <dbReference type="NCBI Taxonomy" id="1076124"/>
    <lineage>
        <taxon>Bacteria</taxon>
        <taxon>Bacillati</taxon>
        <taxon>Actinomycetota</taxon>
        <taxon>Actinomycetes</taxon>
        <taxon>Micromonosporales</taxon>
        <taxon>Micromonosporaceae</taxon>
    </lineage>
</organism>
<dbReference type="EMBL" id="AP022870">
    <property type="protein sequence ID" value="BCB80027.1"/>
    <property type="molecule type" value="Genomic_DNA"/>
</dbReference>
<dbReference type="InterPro" id="IPR015943">
    <property type="entry name" value="WD40/YVTN_repeat-like_dom_sf"/>
</dbReference>
<dbReference type="Pfam" id="PF02012">
    <property type="entry name" value="BNR"/>
    <property type="match status" value="1"/>
</dbReference>
<dbReference type="Gene3D" id="2.130.10.10">
    <property type="entry name" value="YVTN repeat-like/Quinoprotein amine dehydrogenase"/>
    <property type="match status" value="2"/>
</dbReference>
<name>A0A6F8Y1U5_9ACTN</name>
<protein>
    <recommendedName>
        <fullName evidence="3">Photosynthesis system II assembly factor Ycf48/Hcf136-like domain-containing protein</fullName>
    </recommendedName>
</protein>
<evidence type="ECO:0000313" key="2">
    <source>
        <dbReference type="Proteomes" id="UP000502508"/>
    </source>
</evidence>
<sequence>MPELETRLAHEREDLLDAIEQPPLERIGARAAGIRHRRRARRAGVALAVVAAAGFVAVRPWSTDPEPPPVAVASPSPGVVYTDAGITINGLTGDGYIDPRGWITDVEFTDPDNGYALVQCRAGEDPCPASLARSTDGGITWRLATMPPSAGAPLDITAFPDGRLVVAGYVSTDSGQTWQATTRPNGPTTVIGKGQVPRLGDGGVEVWSSMYGNRGELVRQPPGMTVSWVAGAPTATGGWWVGGTGDSGPAVAVTRDGGASWEVHALGAPGQTAQVSVLGDHVYATVLGPDRQITAIYMSTDSGQRFTRTTSGPVTTPGGLAGEAVPLLDGRLLITGTDQKWYLSEDDGRTFTWADGSLPIVGPIVRTPAGYVAYDLFGSDWAAFSADGSTWRKLQVN</sequence>
<evidence type="ECO:0008006" key="3">
    <source>
        <dbReference type="Google" id="ProtNLM"/>
    </source>
</evidence>
<reference evidence="1 2" key="2">
    <citation type="submission" date="2020-03" db="EMBL/GenBank/DDBJ databases">
        <authorList>
            <person name="Ichikawa N."/>
            <person name="Kimura A."/>
            <person name="Kitahashi Y."/>
            <person name="Uohara A."/>
        </authorList>
    </citation>
    <scope>NUCLEOTIDE SEQUENCE [LARGE SCALE GENOMIC DNA]</scope>
    <source>
        <strain evidence="1 2">NBRC 107702</strain>
    </source>
</reference>
<keyword evidence="2" id="KW-1185">Reference proteome</keyword>
<proteinExistence type="predicted"/>
<dbReference type="CDD" id="cd15482">
    <property type="entry name" value="Sialidase_non-viral"/>
    <property type="match status" value="1"/>
</dbReference>
<evidence type="ECO:0000313" key="1">
    <source>
        <dbReference type="EMBL" id="BCB80027.1"/>
    </source>
</evidence>
<dbReference type="KEGG" id="pfla:Pflav_064370"/>
<dbReference type="SUPFAM" id="SSF110296">
    <property type="entry name" value="Oligoxyloglucan reducing end-specific cellobiohydrolase"/>
    <property type="match status" value="1"/>
</dbReference>
<dbReference type="InterPro" id="IPR002860">
    <property type="entry name" value="BNR_rpt"/>
</dbReference>
<dbReference type="RefSeq" id="WP_173040131.1">
    <property type="nucleotide sequence ID" value="NZ_AP022870.1"/>
</dbReference>
<dbReference type="AlphaFoldDB" id="A0A6F8Y1U5"/>
<gene>
    <name evidence="1" type="ORF">Pflav_064370</name>
</gene>
<accession>A0A6F8Y1U5</accession>